<dbReference type="Pfam" id="PF02096">
    <property type="entry name" value="60KD_IMP"/>
    <property type="match status" value="1"/>
</dbReference>
<proteinExistence type="inferred from homology"/>
<evidence type="ECO:0000256" key="5">
    <source>
        <dbReference type="RuleBase" id="RU003945"/>
    </source>
</evidence>
<gene>
    <name evidence="10" type="ORF">CTAYLR_007700</name>
</gene>
<name>A0AAD7XI51_9STRA</name>
<reference evidence="10" key="1">
    <citation type="submission" date="2023-01" db="EMBL/GenBank/DDBJ databases">
        <title>Metagenome sequencing of chrysophaentin producing Chrysophaeum taylorii.</title>
        <authorList>
            <person name="Davison J."/>
            <person name="Bewley C."/>
        </authorList>
    </citation>
    <scope>NUCLEOTIDE SEQUENCE</scope>
    <source>
        <strain evidence="10">NIES-1699</strain>
    </source>
</reference>
<feature type="chain" id="PRO_5042053842" description="Membrane insertase YidC/Oxa/ALB C-terminal domain-containing protein" evidence="8">
    <location>
        <begin position="18"/>
        <end position="450"/>
    </location>
</feature>
<dbReference type="AlphaFoldDB" id="A0AAD7XI51"/>
<dbReference type="PANTHER" id="PTHR12428">
    <property type="entry name" value="OXA1"/>
    <property type="match status" value="1"/>
</dbReference>
<dbReference type="InterPro" id="IPR047196">
    <property type="entry name" value="YidC_ALB_C"/>
</dbReference>
<dbReference type="EMBL" id="JAQMWT010000594">
    <property type="protein sequence ID" value="KAJ8599024.1"/>
    <property type="molecule type" value="Genomic_DNA"/>
</dbReference>
<feature type="transmembrane region" description="Helical" evidence="7">
    <location>
        <begin position="303"/>
        <end position="325"/>
    </location>
</feature>
<evidence type="ECO:0000259" key="9">
    <source>
        <dbReference type="Pfam" id="PF02096"/>
    </source>
</evidence>
<dbReference type="CDD" id="cd20070">
    <property type="entry name" value="5TM_YidC_Alb3"/>
    <property type="match status" value="1"/>
</dbReference>
<dbReference type="GO" id="GO:0032977">
    <property type="term" value="F:membrane insertase activity"/>
    <property type="evidence" value="ECO:0007669"/>
    <property type="project" value="InterPro"/>
</dbReference>
<keyword evidence="4 7" id="KW-0472">Membrane</keyword>
<feature type="compositionally biased region" description="Basic residues" evidence="6">
    <location>
        <begin position="430"/>
        <end position="450"/>
    </location>
</feature>
<protein>
    <recommendedName>
        <fullName evidence="9">Membrane insertase YidC/Oxa/ALB C-terminal domain-containing protein</fullName>
    </recommendedName>
</protein>
<dbReference type="InterPro" id="IPR001708">
    <property type="entry name" value="YidC/ALB3/OXA1/COX18"/>
</dbReference>
<evidence type="ECO:0000313" key="11">
    <source>
        <dbReference type="Proteomes" id="UP001230188"/>
    </source>
</evidence>
<evidence type="ECO:0000256" key="6">
    <source>
        <dbReference type="SAM" id="MobiDB-lite"/>
    </source>
</evidence>
<evidence type="ECO:0000256" key="7">
    <source>
        <dbReference type="SAM" id="Phobius"/>
    </source>
</evidence>
<organism evidence="10 11">
    <name type="scientific">Chrysophaeum taylorii</name>
    <dbReference type="NCBI Taxonomy" id="2483200"/>
    <lineage>
        <taxon>Eukaryota</taxon>
        <taxon>Sar</taxon>
        <taxon>Stramenopiles</taxon>
        <taxon>Ochrophyta</taxon>
        <taxon>Pelagophyceae</taxon>
        <taxon>Pelagomonadales</taxon>
        <taxon>Pelagomonadaceae</taxon>
        <taxon>Chrysophaeum</taxon>
    </lineage>
</organism>
<evidence type="ECO:0000256" key="2">
    <source>
        <dbReference type="ARBA" id="ARBA00022692"/>
    </source>
</evidence>
<evidence type="ECO:0000256" key="3">
    <source>
        <dbReference type="ARBA" id="ARBA00022989"/>
    </source>
</evidence>
<comment type="caution">
    <text evidence="10">The sequence shown here is derived from an EMBL/GenBank/DDBJ whole genome shotgun (WGS) entry which is preliminary data.</text>
</comment>
<feature type="domain" description="Membrane insertase YidC/Oxa/ALB C-terminal" evidence="9">
    <location>
        <begin position="125"/>
        <end position="338"/>
    </location>
</feature>
<dbReference type="GO" id="GO:0016020">
    <property type="term" value="C:membrane"/>
    <property type="evidence" value="ECO:0007669"/>
    <property type="project" value="UniProtKB-SubCell"/>
</dbReference>
<keyword evidence="3 7" id="KW-1133">Transmembrane helix</keyword>
<evidence type="ECO:0000313" key="10">
    <source>
        <dbReference type="EMBL" id="KAJ8599024.1"/>
    </source>
</evidence>
<dbReference type="Proteomes" id="UP001230188">
    <property type="component" value="Unassembled WGS sequence"/>
</dbReference>
<comment type="similarity">
    <text evidence="5">Belongs to the OXA1/ALB3/YidC family.</text>
</comment>
<keyword evidence="8" id="KW-0732">Signal</keyword>
<feature type="signal peptide" evidence="8">
    <location>
        <begin position="1"/>
        <end position="17"/>
    </location>
</feature>
<feature type="region of interest" description="Disordered" evidence="6">
    <location>
        <begin position="351"/>
        <end position="450"/>
    </location>
</feature>
<comment type="subcellular location">
    <subcellularLocation>
        <location evidence="1 5">Membrane</location>
        <topology evidence="1 5">Multi-pass membrane protein</topology>
    </subcellularLocation>
</comment>
<accession>A0AAD7XI51</accession>
<evidence type="ECO:0000256" key="8">
    <source>
        <dbReference type="SAM" id="SignalP"/>
    </source>
</evidence>
<feature type="compositionally biased region" description="Low complexity" evidence="6">
    <location>
        <begin position="408"/>
        <end position="429"/>
    </location>
</feature>
<dbReference type="PANTHER" id="PTHR12428:SF14">
    <property type="entry name" value="ALBINO3-LIKE PROTEIN 1, CHLOROPLASTIC"/>
    <property type="match status" value="1"/>
</dbReference>
<evidence type="ECO:0000256" key="1">
    <source>
        <dbReference type="ARBA" id="ARBA00004141"/>
    </source>
</evidence>
<dbReference type="NCBIfam" id="TIGR03592">
    <property type="entry name" value="yidC_oxa1_cterm"/>
    <property type="match status" value="1"/>
</dbReference>
<dbReference type="GO" id="GO:0051205">
    <property type="term" value="P:protein insertion into membrane"/>
    <property type="evidence" value="ECO:0007669"/>
    <property type="project" value="TreeGrafter"/>
</dbReference>
<sequence>MGAVTVVAAALVGCAAAFLPRPAPHVVARRDVARMMLPVEPSVTSLMRQTMLLADEQLTPPPLEVPSDVVETVVGAATTGDVAETVAAAAPVVAEEAKKGWFDGFVWLVEQGIEGLHGALGDGSYGVSIIVFTLVIKSITFPLNYAQIESTTKMQGLQPAIKSIQARYANDPQQMNVMMAQLYEENNLNPLAGCLPALAQIPIFIALYRALLSLAKEDLLRESFLWLPSLEGPVFGATNADWLFKFDSWVDGAPPLGWSDTLAYLSLPAILIVAQSISAALLQPPQQDPKNEQQQTSNAVLKFLPLMVGFFSLNVPSGLCIYWIVNNVFTTASTLFIRQNVLESSPPVTMGGAAIDAPKPPKTAAPTKTRGPKSFEDMIASPPKPTIDVSPVEDVPPTVADEEPMTFAEAHGAAAAEEGTTTPPDLSKSAAKKLQKAAKSRQTKKSRRRR</sequence>
<evidence type="ECO:0000256" key="4">
    <source>
        <dbReference type="ARBA" id="ARBA00023136"/>
    </source>
</evidence>
<dbReference type="InterPro" id="IPR028055">
    <property type="entry name" value="YidC/Oxa/ALB_C"/>
</dbReference>
<keyword evidence="11" id="KW-1185">Reference proteome</keyword>
<keyword evidence="2 5" id="KW-0812">Transmembrane</keyword>